<keyword evidence="8" id="KW-1185">Reference proteome</keyword>
<dbReference type="PANTHER" id="PTHR12308">
    <property type="entry name" value="ANOCTAMIN"/>
    <property type="match status" value="1"/>
</dbReference>
<sequence>MGREKRPALRWRSLVPKKREKEKDESSGCVEFLVEELKKIGLIVERVNGVSDEFLKLAAPLLETLGRAASELQMKKLTYSKEVRGRLLRIWALNWLGFTEQPIDEVYSYFGTKPHIFAFLGMYTRWLVFPAALGLTVHLLDFGYAAAGPNNAAASPVRGQWARRGLLRLRHGHCDACRRAPCAVFCRADEAYLCTSCDESVHAANRVASRLSASGSAKVASVPQPKLTCRADNAARRRRHRRRDPLRQPLARRHHRVPNIPYSIPVVSFSGPDFPPPVAVNEREKVTGGEEGGGCVLATA</sequence>
<reference evidence="7" key="1">
    <citation type="submission" date="2021-03" db="EMBL/GenBank/DDBJ databases">
        <authorList>
            <person name="Li Z."/>
            <person name="Yang C."/>
        </authorList>
    </citation>
    <scope>NUCLEOTIDE SEQUENCE</scope>
    <source>
        <strain evidence="7">Dzin_1.0</strain>
        <tissue evidence="7">Leaf</tissue>
    </source>
</reference>
<dbReference type="EMBL" id="JAGGNH010000001">
    <property type="protein sequence ID" value="KAJ0986566.1"/>
    <property type="molecule type" value="Genomic_DNA"/>
</dbReference>
<keyword evidence="1" id="KW-0479">Metal-binding</keyword>
<dbReference type="OrthoDB" id="296386at2759"/>
<dbReference type="InterPro" id="IPR000315">
    <property type="entry name" value="Znf_B-box"/>
</dbReference>
<keyword evidence="3" id="KW-0862">Zinc</keyword>
<dbReference type="Proteomes" id="UP001085076">
    <property type="component" value="Miscellaneous, Linkage group lg01"/>
</dbReference>
<protein>
    <recommendedName>
        <fullName evidence="6">B box-type domain-containing protein</fullName>
    </recommendedName>
</protein>
<comment type="caution">
    <text evidence="7">The sequence shown here is derived from an EMBL/GenBank/DDBJ whole genome shotgun (WGS) entry which is preliminary data.</text>
</comment>
<evidence type="ECO:0000313" key="7">
    <source>
        <dbReference type="EMBL" id="KAJ0986566.1"/>
    </source>
</evidence>
<name>A0A9D5HSA5_9LILI</name>
<evidence type="ECO:0000256" key="2">
    <source>
        <dbReference type="ARBA" id="ARBA00022771"/>
    </source>
</evidence>
<dbReference type="CDD" id="cd19821">
    <property type="entry name" value="Bbox1_BBX-like"/>
    <property type="match status" value="1"/>
</dbReference>
<proteinExistence type="predicted"/>
<dbReference type="GO" id="GO:0005254">
    <property type="term" value="F:chloride channel activity"/>
    <property type="evidence" value="ECO:0007669"/>
    <property type="project" value="TreeGrafter"/>
</dbReference>
<evidence type="ECO:0000256" key="1">
    <source>
        <dbReference type="ARBA" id="ARBA00022723"/>
    </source>
</evidence>
<dbReference type="PANTHER" id="PTHR12308:SF73">
    <property type="entry name" value="ANOCTAMIN"/>
    <property type="match status" value="1"/>
</dbReference>
<feature type="compositionally biased region" description="Basic residues" evidence="5">
    <location>
        <begin position="236"/>
        <end position="255"/>
    </location>
</feature>
<organism evidence="7 8">
    <name type="scientific">Dioscorea zingiberensis</name>
    <dbReference type="NCBI Taxonomy" id="325984"/>
    <lineage>
        <taxon>Eukaryota</taxon>
        <taxon>Viridiplantae</taxon>
        <taxon>Streptophyta</taxon>
        <taxon>Embryophyta</taxon>
        <taxon>Tracheophyta</taxon>
        <taxon>Spermatophyta</taxon>
        <taxon>Magnoliopsida</taxon>
        <taxon>Liliopsida</taxon>
        <taxon>Dioscoreales</taxon>
        <taxon>Dioscoreaceae</taxon>
        <taxon>Dioscorea</taxon>
    </lineage>
</organism>
<dbReference type="InterPro" id="IPR007632">
    <property type="entry name" value="Anoctamin"/>
</dbReference>
<gene>
    <name evidence="7" type="ORF">J5N97_004922</name>
</gene>
<keyword evidence="2 4" id="KW-0863">Zinc-finger</keyword>
<evidence type="ECO:0000256" key="5">
    <source>
        <dbReference type="SAM" id="MobiDB-lite"/>
    </source>
</evidence>
<evidence type="ECO:0000259" key="6">
    <source>
        <dbReference type="PROSITE" id="PS50119"/>
    </source>
</evidence>
<evidence type="ECO:0000256" key="3">
    <source>
        <dbReference type="ARBA" id="ARBA00022833"/>
    </source>
</evidence>
<accession>A0A9D5HSA5</accession>
<evidence type="ECO:0000313" key="8">
    <source>
        <dbReference type="Proteomes" id="UP001085076"/>
    </source>
</evidence>
<feature type="region of interest" description="Disordered" evidence="5">
    <location>
        <begin position="231"/>
        <end position="255"/>
    </location>
</feature>
<evidence type="ECO:0000256" key="4">
    <source>
        <dbReference type="PROSITE-ProRule" id="PRU00024"/>
    </source>
</evidence>
<dbReference type="AlphaFoldDB" id="A0A9D5HSA5"/>
<feature type="domain" description="B box-type" evidence="6">
    <location>
        <begin position="169"/>
        <end position="210"/>
    </location>
</feature>
<dbReference type="PROSITE" id="PS50119">
    <property type="entry name" value="ZF_BBOX"/>
    <property type="match status" value="1"/>
</dbReference>
<dbReference type="InterPro" id="IPR049808">
    <property type="entry name" value="CONSTANS-like_Bbox1"/>
</dbReference>
<dbReference type="GO" id="GO:0008270">
    <property type="term" value="F:zinc ion binding"/>
    <property type="evidence" value="ECO:0007669"/>
    <property type="project" value="UniProtKB-KW"/>
</dbReference>
<reference evidence="7" key="2">
    <citation type="journal article" date="2022" name="Hortic Res">
        <title>The genome of Dioscorea zingiberensis sheds light on the biosynthesis, origin and evolution of the medicinally important diosgenin saponins.</title>
        <authorList>
            <person name="Li Y."/>
            <person name="Tan C."/>
            <person name="Li Z."/>
            <person name="Guo J."/>
            <person name="Li S."/>
            <person name="Chen X."/>
            <person name="Wang C."/>
            <person name="Dai X."/>
            <person name="Yang H."/>
            <person name="Song W."/>
            <person name="Hou L."/>
            <person name="Xu J."/>
            <person name="Tong Z."/>
            <person name="Xu A."/>
            <person name="Yuan X."/>
            <person name="Wang W."/>
            <person name="Yang Q."/>
            <person name="Chen L."/>
            <person name="Sun Z."/>
            <person name="Wang K."/>
            <person name="Pan B."/>
            <person name="Chen J."/>
            <person name="Bao Y."/>
            <person name="Liu F."/>
            <person name="Qi X."/>
            <person name="Gang D.R."/>
            <person name="Wen J."/>
            <person name="Li J."/>
        </authorList>
    </citation>
    <scope>NUCLEOTIDE SEQUENCE</scope>
    <source>
        <strain evidence="7">Dzin_1.0</strain>
    </source>
</reference>